<evidence type="ECO:0000256" key="1">
    <source>
        <dbReference type="SAM" id="MobiDB-lite"/>
    </source>
</evidence>
<feature type="compositionally biased region" description="Basic and acidic residues" evidence="1">
    <location>
        <begin position="283"/>
        <end position="332"/>
    </location>
</feature>
<feature type="region of interest" description="Disordered" evidence="1">
    <location>
        <begin position="110"/>
        <end position="346"/>
    </location>
</feature>
<dbReference type="Proteomes" id="UP000775872">
    <property type="component" value="Unassembled WGS sequence"/>
</dbReference>
<reference evidence="2 3" key="2">
    <citation type="submission" date="2021-10" db="EMBL/GenBank/DDBJ databases">
        <authorList>
            <person name="Piombo E."/>
        </authorList>
    </citation>
    <scope>NUCLEOTIDE SEQUENCE [LARGE SCALE GENOMIC DNA]</scope>
</reference>
<keyword evidence="3" id="KW-1185">Reference proteome</keyword>
<organism evidence="2 3">
    <name type="scientific">Clonostachys solani</name>
    <dbReference type="NCBI Taxonomy" id="160281"/>
    <lineage>
        <taxon>Eukaryota</taxon>
        <taxon>Fungi</taxon>
        <taxon>Dikarya</taxon>
        <taxon>Ascomycota</taxon>
        <taxon>Pezizomycotina</taxon>
        <taxon>Sordariomycetes</taxon>
        <taxon>Hypocreomycetidae</taxon>
        <taxon>Hypocreales</taxon>
        <taxon>Bionectriaceae</taxon>
        <taxon>Clonostachys</taxon>
    </lineage>
</organism>
<feature type="compositionally biased region" description="Polar residues" evidence="1">
    <location>
        <begin position="238"/>
        <end position="247"/>
    </location>
</feature>
<accession>A0A9N9ZCD2</accession>
<name>A0A9N9ZCD2_9HYPO</name>
<reference evidence="3" key="1">
    <citation type="submission" date="2019-06" db="EMBL/GenBank/DDBJ databases">
        <authorList>
            <person name="Broberg M."/>
        </authorList>
    </citation>
    <scope>NUCLEOTIDE SEQUENCE [LARGE SCALE GENOMIC DNA]</scope>
</reference>
<dbReference type="AlphaFoldDB" id="A0A9N9ZCD2"/>
<proteinExistence type="predicted"/>
<comment type="caution">
    <text evidence="2">The sequence shown here is derived from an EMBL/GenBank/DDBJ whole genome shotgun (WGS) entry which is preliminary data.</text>
</comment>
<feature type="compositionally biased region" description="Basic and acidic residues" evidence="1">
    <location>
        <begin position="201"/>
        <end position="228"/>
    </location>
</feature>
<dbReference type="OrthoDB" id="4900520at2759"/>
<gene>
    <name evidence="2" type="ORF">CSOL1703_00004897</name>
</gene>
<sequence length="346" mass="39339">MENAAGDIATLTILTEAKVRVSRRRAGDDRPIIVTTGRIFPKSQSRNRHSKPHADGIAASQLIVLVALAVANEALKSRRPMRSERQNDEQGTWKEKRANYRVLETAKAKSMIIEKSHAPETETDQNDPPRSRDGKTREMGQNDPPRSRDGKTREMEQNNPPRSRDGKSKEQESVRFKEPKPEEGERRHRRSRRHSHASHTSRPEPAKEPPVSDRDIEKEEEVLPEKKFFGMKNAQGVLRSSSSTPPTREQVAAPEPSPEEPPLDETPKKHRSSRHRHSSSRQPPEEPRPRSSRKQEAPSEERGKSSRGPPEDAARKARSYERRKAREEEKKPTGIKAAFKKLFSSS</sequence>
<protein>
    <submittedName>
        <fullName evidence="2">Uncharacterized protein</fullName>
    </submittedName>
</protein>
<feature type="compositionally biased region" description="Basic and acidic residues" evidence="1">
    <location>
        <begin position="127"/>
        <end position="186"/>
    </location>
</feature>
<feature type="compositionally biased region" description="Basic residues" evidence="1">
    <location>
        <begin position="268"/>
        <end position="279"/>
    </location>
</feature>
<evidence type="ECO:0000313" key="2">
    <source>
        <dbReference type="EMBL" id="CAH0053029.1"/>
    </source>
</evidence>
<evidence type="ECO:0000313" key="3">
    <source>
        <dbReference type="Proteomes" id="UP000775872"/>
    </source>
</evidence>
<dbReference type="EMBL" id="CABFOC020000045">
    <property type="protein sequence ID" value="CAH0053029.1"/>
    <property type="molecule type" value="Genomic_DNA"/>
</dbReference>
<feature type="compositionally biased region" description="Basic residues" evidence="1">
    <location>
        <begin position="187"/>
        <end position="199"/>
    </location>
</feature>
<feature type="region of interest" description="Disordered" evidence="1">
    <location>
        <begin position="78"/>
        <end position="97"/>
    </location>
</feature>
<feature type="compositionally biased region" description="Basic and acidic residues" evidence="1">
    <location>
        <begin position="81"/>
        <end position="97"/>
    </location>
</feature>
<feature type="compositionally biased region" description="Basic and acidic residues" evidence="1">
    <location>
        <begin position="110"/>
        <end position="120"/>
    </location>
</feature>